<keyword evidence="2" id="KW-0812">Transmembrane</keyword>
<proteinExistence type="predicted"/>
<dbReference type="InterPro" id="IPR039568">
    <property type="entry name" value="Peptidase_MA-like_dom"/>
</dbReference>
<dbReference type="EMBL" id="BEHY01000019">
    <property type="protein sequence ID" value="GBD08854.1"/>
    <property type="molecule type" value="Genomic_DNA"/>
</dbReference>
<accession>A0A2H5Y5Y0</accession>
<name>A0A2H5Y5Y0_9CHLR</name>
<keyword evidence="2" id="KW-0472">Membrane</keyword>
<evidence type="ECO:0000313" key="4">
    <source>
        <dbReference type="EMBL" id="GBD08854.1"/>
    </source>
</evidence>
<sequence length="431" mass="48337">MIGSVPGFLGKFRVRGASPSGWIALGLLGLLTLSPPLEVETPLPARVELDYTFGQRMRFILELESPLPIAEAILYYTLPGTELPQRVRVIPGSQDPAQITYERDLRRDPLPPFVPLTFWWEVQDREGRWWSTERRTVRYLDNRVAWHTISTGPLRLYWHAGDPGLARAVLELARQSLDRIGRPLGYRASEPIELFWYADRELAQAAFRLAGLEIGGEARPRWRAVILIASADEAGLESLRRLIPHELTHVILDDLSGGQPLPAWLDEGWALLNEGWPDPALLRALREPRLEGVSLASLCGDFPPDPLRASQAYALSWAAARYVYDREGIGGLRRLLEAYAGGVSCENGVRRVLGRSLARLEEEAEAALQPQPLWQSLIERLGPWLLLFLLLSLGPLLLSLPRHEEARTHRDPHRRGVSVHTGQGTPRTGGR</sequence>
<evidence type="ECO:0000313" key="5">
    <source>
        <dbReference type="Proteomes" id="UP000236642"/>
    </source>
</evidence>
<dbReference type="AlphaFoldDB" id="A0A2H5Y5Y0"/>
<evidence type="ECO:0000256" key="2">
    <source>
        <dbReference type="SAM" id="Phobius"/>
    </source>
</evidence>
<comment type="caution">
    <text evidence="4">The sequence shown here is derived from an EMBL/GenBank/DDBJ whole genome shotgun (WGS) entry which is preliminary data.</text>
</comment>
<gene>
    <name evidence="4" type="ORF">HRbin22_01097</name>
</gene>
<dbReference type="Pfam" id="PF13485">
    <property type="entry name" value="Peptidase_MA_2"/>
    <property type="match status" value="1"/>
</dbReference>
<evidence type="ECO:0000259" key="3">
    <source>
        <dbReference type="Pfam" id="PF13485"/>
    </source>
</evidence>
<feature type="compositionally biased region" description="Polar residues" evidence="1">
    <location>
        <begin position="420"/>
        <end position="431"/>
    </location>
</feature>
<keyword evidence="2" id="KW-1133">Transmembrane helix</keyword>
<evidence type="ECO:0000256" key="1">
    <source>
        <dbReference type="SAM" id="MobiDB-lite"/>
    </source>
</evidence>
<feature type="transmembrane region" description="Helical" evidence="2">
    <location>
        <begin position="381"/>
        <end position="400"/>
    </location>
</feature>
<feature type="domain" description="Peptidase MA-like" evidence="3">
    <location>
        <begin position="173"/>
        <end position="366"/>
    </location>
</feature>
<dbReference type="Proteomes" id="UP000236642">
    <property type="component" value="Unassembled WGS sequence"/>
</dbReference>
<feature type="region of interest" description="Disordered" evidence="1">
    <location>
        <begin position="407"/>
        <end position="431"/>
    </location>
</feature>
<organism evidence="4 5">
    <name type="scientific">Candidatus Thermoflexus japonica</name>
    <dbReference type="NCBI Taxonomy" id="2035417"/>
    <lineage>
        <taxon>Bacteria</taxon>
        <taxon>Bacillati</taxon>
        <taxon>Chloroflexota</taxon>
        <taxon>Thermoflexia</taxon>
        <taxon>Thermoflexales</taxon>
        <taxon>Thermoflexaceae</taxon>
        <taxon>Thermoflexus</taxon>
    </lineage>
</organism>
<protein>
    <recommendedName>
        <fullName evidence="3">Peptidase MA-like domain-containing protein</fullName>
    </recommendedName>
</protein>
<reference evidence="5" key="1">
    <citation type="submission" date="2017-09" db="EMBL/GenBank/DDBJ databases">
        <title>Metaegenomics of thermophilic ammonia-oxidizing enrichment culture.</title>
        <authorList>
            <person name="Kato S."/>
            <person name="Suzuki K."/>
        </authorList>
    </citation>
    <scope>NUCLEOTIDE SEQUENCE [LARGE SCALE GENOMIC DNA]</scope>
</reference>